<dbReference type="PANTHER" id="PTHR35894:SF1">
    <property type="entry name" value="PHOSPHORIBULOKINASE _ URIDINE KINASE FAMILY"/>
    <property type="match status" value="1"/>
</dbReference>
<proteinExistence type="predicted"/>
<organism evidence="3 4">
    <name type="scientific">Caloranaerobacter azorensis DSM 13643</name>
    <dbReference type="NCBI Taxonomy" id="1121264"/>
    <lineage>
        <taxon>Bacteria</taxon>
        <taxon>Bacillati</taxon>
        <taxon>Bacillota</taxon>
        <taxon>Tissierellia</taxon>
        <taxon>Tissierellales</taxon>
        <taxon>Thermohalobacteraceae</taxon>
        <taxon>Caloranaerobacter</taxon>
    </lineage>
</organism>
<dbReference type="AlphaFoldDB" id="A0A1M5W721"/>
<dbReference type="Proteomes" id="UP000183967">
    <property type="component" value="Unassembled WGS sequence"/>
</dbReference>
<dbReference type="Pfam" id="PF13401">
    <property type="entry name" value="AAA_22"/>
    <property type="match status" value="1"/>
</dbReference>
<dbReference type="InterPro" id="IPR027417">
    <property type="entry name" value="P-loop_NTPase"/>
</dbReference>
<keyword evidence="4" id="KW-1185">Reference proteome</keyword>
<accession>A0A1M5W721</accession>
<dbReference type="SUPFAM" id="SSF52540">
    <property type="entry name" value="P-loop containing nucleoside triphosphate hydrolases"/>
    <property type="match status" value="1"/>
</dbReference>
<dbReference type="GO" id="GO:0016887">
    <property type="term" value="F:ATP hydrolysis activity"/>
    <property type="evidence" value="ECO:0007669"/>
    <property type="project" value="InterPro"/>
</dbReference>
<feature type="region of interest" description="Disordered" evidence="1">
    <location>
        <begin position="442"/>
        <end position="462"/>
    </location>
</feature>
<dbReference type="EMBL" id="FQXO01000091">
    <property type="protein sequence ID" value="SHH83271.1"/>
    <property type="molecule type" value="Genomic_DNA"/>
</dbReference>
<evidence type="ECO:0000256" key="1">
    <source>
        <dbReference type="SAM" id="MobiDB-lite"/>
    </source>
</evidence>
<dbReference type="InterPro" id="IPR049945">
    <property type="entry name" value="AAA_22"/>
</dbReference>
<evidence type="ECO:0000313" key="3">
    <source>
        <dbReference type="EMBL" id="SHH83271.1"/>
    </source>
</evidence>
<gene>
    <name evidence="3" type="ORF">SAMN02745135_02325</name>
</gene>
<sequence>MYIKNIEIHNGCTAEVANYKEQVVADYRGNPFIEALPNLLNANEIVEKLAFYPPYNPSERGLDSHYRIHMLNRLFQIFQPLPMTLELENKISRAIRQGYIFRNPFSPKFSQEFYEDYRKMNKLNGYNNNTYNTSSCGFTLIGISGLGKTTSLNYILNMYPQVIVHSEYYGTPLSMYQVVWVKLECPFDGSIKGLMYEFFSTIDTLLKTNYYEKMIKTRATTDVMLTVMNQVVRNCALGLLVIDEIQHLSTAKSGGSRKMLNFFVNLVNKVGVPVVLVGTPRAVGVLQSEFRQARRGIGIGGDMICDRLKKDKVWYLLVRSVWHYQWTKKETPLNEELLNILYDETQGIPDLLTKLYAATQAYAISTGKEEITTTLIRKVAKEKFKLVQPMIRALKSGNAREIAKYEDISIVNLNLDDLLNATKQTIDINYMIEKIQKNKEQDKQNVSAVEKEKKSRSKEVKNKKELINPQDIRYIVDKGKNDGKSAYEALKESGYIISFDKDVFNGVVV</sequence>
<evidence type="ECO:0000313" key="4">
    <source>
        <dbReference type="Proteomes" id="UP000183967"/>
    </source>
</evidence>
<dbReference type="InterPro" id="IPR052026">
    <property type="entry name" value="ExeA_AAA_ATPase_DNA-bind"/>
</dbReference>
<reference evidence="4" key="1">
    <citation type="submission" date="2016-11" db="EMBL/GenBank/DDBJ databases">
        <authorList>
            <person name="Varghese N."/>
            <person name="Submissions S."/>
        </authorList>
    </citation>
    <scope>NUCLEOTIDE SEQUENCE [LARGE SCALE GENOMIC DNA]</scope>
    <source>
        <strain evidence="4">DSM 13643</strain>
    </source>
</reference>
<evidence type="ECO:0000259" key="2">
    <source>
        <dbReference type="Pfam" id="PF13401"/>
    </source>
</evidence>
<name>A0A1M5W721_9FIRM</name>
<protein>
    <submittedName>
        <fullName evidence="3">AAA domain-containing protein</fullName>
    </submittedName>
</protein>
<feature type="domain" description="ORC1/DEAH AAA+ ATPase" evidence="2">
    <location>
        <begin position="139"/>
        <end position="284"/>
    </location>
</feature>
<dbReference type="RefSeq" id="WP_278294389.1">
    <property type="nucleotide sequence ID" value="NZ_FQXO01000091.1"/>
</dbReference>
<dbReference type="Gene3D" id="3.40.50.300">
    <property type="entry name" value="P-loop containing nucleotide triphosphate hydrolases"/>
    <property type="match status" value="1"/>
</dbReference>
<dbReference type="PANTHER" id="PTHR35894">
    <property type="entry name" value="GENERAL SECRETION PATHWAY PROTEIN A-RELATED"/>
    <property type="match status" value="1"/>
</dbReference>